<dbReference type="STRING" id="1802479.A2Y68_00605"/>
<dbReference type="Pfam" id="PF13231">
    <property type="entry name" value="PMT_2"/>
    <property type="match status" value="1"/>
</dbReference>
<evidence type="ECO:0000313" key="11">
    <source>
        <dbReference type="Proteomes" id="UP000176778"/>
    </source>
</evidence>
<dbReference type="GO" id="GO:0016763">
    <property type="term" value="F:pentosyltransferase activity"/>
    <property type="evidence" value="ECO:0007669"/>
    <property type="project" value="TreeGrafter"/>
</dbReference>
<dbReference type="AlphaFoldDB" id="A0A1F7X484"/>
<evidence type="ECO:0000256" key="4">
    <source>
        <dbReference type="ARBA" id="ARBA00022679"/>
    </source>
</evidence>
<protein>
    <recommendedName>
        <fullName evidence="9">Glycosyltransferase RgtA/B/C/D-like domain-containing protein</fullName>
    </recommendedName>
</protein>
<dbReference type="InterPro" id="IPR038731">
    <property type="entry name" value="RgtA/B/C-like"/>
</dbReference>
<keyword evidence="7 8" id="KW-0472">Membrane</keyword>
<sequence>MRKVLFSTLLWILIFAGIFLRLYLLFHKEITSDEVNYFLAALQYRFRELIVGDYWIKDNPPFFTMFQRFILIASPTLLALRLVNFIFGLGTIAALYKISSLILRKVNNLLLPALFSISAFFVRTGWEAKPYPMALFLQIVSFYFLLKSFREGGKRNIFLVSLFASLSLYASYTSALYIFSLFLFIVIAFWINKEHFRSGMRALALTVLFSIPIVFLLFKNFSLFGTLTPNFGIRGENFWEISTGYQFFYNQRLGTVLKGLFLLDIWALLFTLRGLIRKTALPESRLFVGLTVLSNILVVGFLKKFGYHFTSNLFNFSAISLLIIFLFWFQDAKRKSVLLALLFILLVTQNVFQSGYFGNKNNNPNQVVTNSEIRNFLVTNCKPDTLFVVNSADFNFYPLAYYYRSAYDLSPKSPFWLGSGCLEHRFVIIDNKFGIQEESVAKDIGQVDTLYFVLLSRNLEGGRLYQYLNLCKDKKCIFVDAVKGTADVPNYQ</sequence>
<evidence type="ECO:0000256" key="5">
    <source>
        <dbReference type="ARBA" id="ARBA00022692"/>
    </source>
</evidence>
<evidence type="ECO:0000256" key="7">
    <source>
        <dbReference type="ARBA" id="ARBA00023136"/>
    </source>
</evidence>
<accession>A0A1F7X484</accession>
<feature type="transmembrane region" description="Helical" evidence="8">
    <location>
        <begin position="284"/>
        <end position="302"/>
    </location>
</feature>
<feature type="transmembrane region" description="Helical" evidence="8">
    <location>
        <begin position="253"/>
        <end position="272"/>
    </location>
</feature>
<evidence type="ECO:0000259" key="9">
    <source>
        <dbReference type="Pfam" id="PF13231"/>
    </source>
</evidence>
<proteinExistence type="predicted"/>
<feature type="transmembrane region" description="Helical" evidence="8">
    <location>
        <begin position="108"/>
        <end position="124"/>
    </location>
</feature>
<dbReference type="Proteomes" id="UP000176778">
    <property type="component" value="Unassembled WGS sequence"/>
</dbReference>
<evidence type="ECO:0000256" key="2">
    <source>
        <dbReference type="ARBA" id="ARBA00022475"/>
    </source>
</evidence>
<evidence type="ECO:0000256" key="1">
    <source>
        <dbReference type="ARBA" id="ARBA00004651"/>
    </source>
</evidence>
<name>A0A1F7X484_9BACT</name>
<feature type="transmembrane region" description="Helical" evidence="8">
    <location>
        <begin position="336"/>
        <end position="357"/>
    </location>
</feature>
<comment type="subcellular location">
    <subcellularLocation>
        <location evidence="1">Cell membrane</location>
        <topology evidence="1">Multi-pass membrane protein</topology>
    </subcellularLocation>
</comment>
<feature type="domain" description="Glycosyltransferase RgtA/B/C/D-like" evidence="9">
    <location>
        <begin position="58"/>
        <end position="211"/>
    </location>
</feature>
<feature type="transmembrane region" description="Helical" evidence="8">
    <location>
        <begin position="308"/>
        <end position="329"/>
    </location>
</feature>
<feature type="transmembrane region" description="Helical" evidence="8">
    <location>
        <begin position="203"/>
        <end position="221"/>
    </location>
</feature>
<evidence type="ECO:0000256" key="6">
    <source>
        <dbReference type="ARBA" id="ARBA00022989"/>
    </source>
</evidence>
<evidence type="ECO:0000256" key="3">
    <source>
        <dbReference type="ARBA" id="ARBA00022676"/>
    </source>
</evidence>
<dbReference type="GO" id="GO:0005886">
    <property type="term" value="C:plasma membrane"/>
    <property type="evidence" value="ECO:0007669"/>
    <property type="project" value="UniProtKB-SubCell"/>
</dbReference>
<comment type="caution">
    <text evidence="10">The sequence shown here is derived from an EMBL/GenBank/DDBJ whole genome shotgun (WGS) entry which is preliminary data.</text>
</comment>
<gene>
    <name evidence="10" type="ORF">A2Y68_00605</name>
</gene>
<keyword evidence="5 8" id="KW-0812">Transmembrane</keyword>
<dbReference type="PANTHER" id="PTHR33908:SF11">
    <property type="entry name" value="MEMBRANE PROTEIN"/>
    <property type="match status" value="1"/>
</dbReference>
<dbReference type="EMBL" id="MGFR01000002">
    <property type="protein sequence ID" value="OGM09914.1"/>
    <property type="molecule type" value="Genomic_DNA"/>
</dbReference>
<dbReference type="PANTHER" id="PTHR33908">
    <property type="entry name" value="MANNOSYLTRANSFERASE YKCB-RELATED"/>
    <property type="match status" value="1"/>
</dbReference>
<evidence type="ECO:0000256" key="8">
    <source>
        <dbReference type="SAM" id="Phobius"/>
    </source>
</evidence>
<dbReference type="InterPro" id="IPR050297">
    <property type="entry name" value="LipidA_mod_glycosyltrf_83"/>
</dbReference>
<keyword evidence="6 8" id="KW-1133">Transmembrane helix</keyword>
<keyword evidence="2" id="KW-1003">Cell membrane</keyword>
<reference evidence="10 11" key="1">
    <citation type="journal article" date="2016" name="Nat. Commun.">
        <title>Thousands of microbial genomes shed light on interconnected biogeochemical processes in an aquifer system.</title>
        <authorList>
            <person name="Anantharaman K."/>
            <person name="Brown C.T."/>
            <person name="Hug L.A."/>
            <person name="Sharon I."/>
            <person name="Castelle C.J."/>
            <person name="Probst A.J."/>
            <person name="Thomas B.C."/>
            <person name="Singh A."/>
            <person name="Wilkins M.J."/>
            <person name="Karaoz U."/>
            <person name="Brodie E.L."/>
            <person name="Williams K.H."/>
            <person name="Hubbard S.S."/>
            <person name="Banfield J.F."/>
        </authorList>
    </citation>
    <scope>NUCLEOTIDE SEQUENCE [LARGE SCALE GENOMIC DNA]</scope>
</reference>
<keyword evidence="4" id="KW-0808">Transferase</keyword>
<organism evidence="10 11">
    <name type="scientific">Candidatus Woesebacteria bacterium RBG_13_46_13</name>
    <dbReference type="NCBI Taxonomy" id="1802479"/>
    <lineage>
        <taxon>Bacteria</taxon>
        <taxon>Candidatus Woeseibacteriota</taxon>
    </lineage>
</organism>
<evidence type="ECO:0000313" key="10">
    <source>
        <dbReference type="EMBL" id="OGM09914.1"/>
    </source>
</evidence>
<dbReference type="GO" id="GO:0009103">
    <property type="term" value="P:lipopolysaccharide biosynthetic process"/>
    <property type="evidence" value="ECO:0007669"/>
    <property type="project" value="UniProtKB-ARBA"/>
</dbReference>
<feature type="transmembrane region" description="Helical" evidence="8">
    <location>
        <begin position="5"/>
        <end position="26"/>
    </location>
</feature>
<feature type="transmembrane region" description="Helical" evidence="8">
    <location>
        <begin position="69"/>
        <end position="96"/>
    </location>
</feature>
<keyword evidence="3" id="KW-0328">Glycosyltransferase</keyword>
<feature type="transmembrane region" description="Helical" evidence="8">
    <location>
        <begin position="175"/>
        <end position="191"/>
    </location>
</feature>